<dbReference type="eggNOG" id="ENOG5032XV6">
    <property type="taxonomic scope" value="Bacteria"/>
</dbReference>
<dbReference type="STRING" id="1236976.JCM16418_484"/>
<gene>
    <name evidence="2" type="ORF">JCM16418_484</name>
</gene>
<reference evidence="2 3" key="1">
    <citation type="journal article" date="2014" name="Genome Announc.">
        <title>Draft Genome Sequence of Paenibacillus pini JCM 16418T, Isolated from the Rhizosphere of Pine Tree.</title>
        <authorList>
            <person name="Yuki M."/>
            <person name="Oshima K."/>
            <person name="Suda W."/>
            <person name="Oshida Y."/>
            <person name="Kitamura K."/>
            <person name="Iida Y."/>
            <person name="Hattori M."/>
            <person name="Ohkuma M."/>
        </authorList>
    </citation>
    <scope>NUCLEOTIDE SEQUENCE [LARGE SCALE GENOMIC DNA]</scope>
    <source>
        <strain evidence="2 3">JCM 16418</strain>
    </source>
</reference>
<dbReference type="AlphaFoldDB" id="W7Y6J2"/>
<accession>W7Y6J2</accession>
<keyword evidence="3" id="KW-1185">Reference proteome</keyword>
<evidence type="ECO:0000313" key="3">
    <source>
        <dbReference type="Proteomes" id="UP000019364"/>
    </source>
</evidence>
<dbReference type="EMBL" id="BAVZ01000001">
    <property type="protein sequence ID" value="GAF06525.1"/>
    <property type="molecule type" value="Genomic_DNA"/>
</dbReference>
<evidence type="ECO:0000313" key="2">
    <source>
        <dbReference type="EMBL" id="GAF06525.1"/>
    </source>
</evidence>
<comment type="caution">
    <text evidence="2">The sequence shown here is derived from an EMBL/GenBank/DDBJ whole genome shotgun (WGS) entry which is preliminary data.</text>
</comment>
<feature type="chain" id="PRO_5004903985" evidence="1">
    <location>
        <begin position="31"/>
        <end position="334"/>
    </location>
</feature>
<name>W7Y6J2_9BACL</name>
<organism evidence="2 3">
    <name type="scientific">Paenibacillus pini JCM 16418</name>
    <dbReference type="NCBI Taxonomy" id="1236976"/>
    <lineage>
        <taxon>Bacteria</taxon>
        <taxon>Bacillati</taxon>
        <taxon>Bacillota</taxon>
        <taxon>Bacilli</taxon>
        <taxon>Bacillales</taxon>
        <taxon>Paenibacillaceae</taxon>
        <taxon>Paenibacillus</taxon>
    </lineage>
</organism>
<keyword evidence="1" id="KW-0732">Signal</keyword>
<protein>
    <submittedName>
        <fullName evidence="2">Uncharacterized protein</fullName>
    </submittedName>
</protein>
<feature type="signal peptide" evidence="1">
    <location>
        <begin position="1"/>
        <end position="30"/>
    </location>
</feature>
<dbReference type="OrthoDB" id="2475185at2"/>
<dbReference type="RefSeq" id="WP_036645629.1">
    <property type="nucleotide sequence ID" value="NZ_BAVZ01000001.1"/>
</dbReference>
<sequence length="334" mass="36999">MKRTQFTRHALWACIFIVSGAIMIPATAQAKPTVNQAFQHTGSSTKNYSQTSKVPAQLESFSENIVRELSHQPAFASWARANINYYSLGPGTHGWFAAVMQNERQIGYMIISASEDGGFILSEYGDESSLPYSFDLLHNRLKQEHLMTASTTIPKSLDIEVLYTPLLPVWRVTPKGQESIYIHAITAEILPTAEVKINLSSMPLTSLNAKGVQSNNNNRFYLNDSSFASKGKGANHIYDPYNNMLWLTAPKLEIRTNSDFKAAMKDAQENLVFLSPHHNAAYGAPFAISGLQSWSTTQGNEDTVYAATGAKGKRFVPLSLLVDRGEFRSPMVKP</sequence>
<proteinExistence type="predicted"/>
<dbReference type="Proteomes" id="UP000019364">
    <property type="component" value="Unassembled WGS sequence"/>
</dbReference>
<evidence type="ECO:0000256" key="1">
    <source>
        <dbReference type="SAM" id="SignalP"/>
    </source>
</evidence>